<dbReference type="EMBL" id="CP038266">
    <property type="protein sequence ID" value="QBR87666.1"/>
    <property type="molecule type" value="Genomic_DNA"/>
</dbReference>
<dbReference type="RefSeq" id="WP_135063251.1">
    <property type="nucleotide sequence ID" value="NZ_CP038266.1"/>
</dbReference>
<feature type="transmembrane region" description="Helical" evidence="1">
    <location>
        <begin position="122"/>
        <end position="146"/>
    </location>
</feature>
<evidence type="ECO:0008006" key="4">
    <source>
        <dbReference type="Google" id="ProtNLM"/>
    </source>
</evidence>
<accession>A0ABX5SR37</accession>
<evidence type="ECO:0000313" key="3">
    <source>
        <dbReference type="Proteomes" id="UP000295748"/>
    </source>
</evidence>
<keyword evidence="1" id="KW-1133">Transmembrane helix</keyword>
<organism evidence="2 3">
    <name type="scientific">Microbacterium wangchenii</name>
    <dbReference type="NCBI Taxonomy" id="2541726"/>
    <lineage>
        <taxon>Bacteria</taxon>
        <taxon>Bacillati</taxon>
        <taxon>Actinomycetota</taxon>
        <taxon>Actinomycetes</taxon>
        <taxon>Micrococcales</taxon>
        <taxon>Microbacteriaceae</taxon>
        <taxon>Microbacterium</taxon>
    </lineage>
</organism>
<evidence type="ECO:0000256" key="1">
    <source>
        <dbReference type="SAM" id="Phobius"/>
    </source>
</evidence>
<feature type="transmembrane region" description="Helical" evidence="1">
    <location>
        <begin position="33"/>
        <end position="58"/>
    </location>
</feature>
<evidence type="ECO:0000313" key="2">
    <source>
        <dbReference type="EMBL" id="QBR87666.1"/>
    </source>
</evidence>
<keyword evidence="1" id="KW-0472">Membrane</keyword>
<dbReference type="Proteomes" id="UP000295748">
    <property type="component" value="Chromosome"/>
</dbReference>
<feature type="transmembrane region" description="Helical" evidence="1">
    <location>
        <begin position="92"/>
        <end position="116"/>
    </location>
</feature>
<reference evidence="2 3" key="1">
    <citation type="submission" date="2019-03" db="EMBL/GenBank/DDBJ databases">
        <authorList>
            <person name="Dong K."/>
        </authorList>
    </citation>
    <scope>NUCLEOTIDE SEQUENCE [LARGE SCALE GENOMIC DNA]</scope>
    <source>
        <strain evidence="3">dk512</strain>
    </source>
</reference>
<name>A0ABX5SR37_9MICO</name>
<feature type="transmembrane region" description="Helical" evidence="1">
    <location>
        <begin position="271"/>
        <end position="292"/>
    </location>
</feature>
<sequence>MNTTSTLTPPRSSLTGPSATASAGRWLLAVGELILVSTLSMMLVDQVTGAVIGAFGLFPLMAHPAGIALVMTVDVLVGTVLWLVHRGRSTPAVLAVAGAIALGFAAPLVPFGLGLWDAASAVLAGHVLAAVALVVVVSSMPAHFGIAARPLRSVSPSTVRRGVERVARRWPTVLALLLTFGEFLHPGVSPAWVLVLLGAEYLVIGGIRRQFGDRRILALHIAGALAYAALAVAALNVPPVAAGLLIGVGWILHAGWDVALHRADIVTWRWYAEACIVIDLVVGVSAIVAVLARI</sequence>
<proteinExistence type="predicted"/>
<keyword evidence="3" id="KW-1185">Reference proteome</keyword>
<feature type="transmembrane region" description="Helical" evidence="1">
    <location>
        <begin position="190"/>
        <end position="207"/>
    </location>
</feature>
<protein>
    <recommendedName>
        <fullName evidence="4">CPBP family intramembrane metalloprotease</fullName>
    </recommendedName>
</protein>
<keyword evidence="1" id="KW-0812">Transmembrane</keyword>
<gene>
    <name evidence="2" type="ORF">E4K62_02500</name>
</gene>